<protein>
    <submittedName>
        <fullName evidence="9">Similar to Spindle pole body component alp6 acc. no. Q9USQ2</fullName>
    </submittedName>
</protein>
<evidence type="ECO:0000256" key="4">
    <source>
        <dbReference type="ARBA" id="ARBA00022701"/>
    </source>
</evidence>
<dbReference type="InterPro" id="IPR040457">
    <property type="entry name" value="GCP_C"/>
</dbReference>
<reference evidence="9 10" key="1">
    <citation type="journal article" date="2013" name="PLoS Genet.">
        <title>The genome and development-dependent transcriptomes of Pyronema confluens: a window into fungal evolution.</title>
        <authorList>
            <person name="Traeger S."/>
            <person name="Altegoer F."/>
            <person name="Freitag M."/>
            <person name="Gabaldon T."/>
            <person name="Kempken F."/>
            <person name="Kumar A."/>
            <person name="Marcet-Houben M."/>
            <person name="Poggeler S."/>
            <person name="Stajich J.E."/>
            <person name="Nowrousian M."/>
        </authorList>
    </citation>
    <scope>NUCLEOTIDE SEQUENCE [LARGE SCALE GENOMIC DNA]</scope>
    <source>
        <strain evidence="10">CBS 100304</strain>
        <tissue evidence="9">Vegetative mycelium</tissue>
    </source>
</reference>
<sequence length="976" mass="110154">MADHAERVESALYQLVETFLPGHEDEDDSDTEARQDEHVQRAQDIIARFSMQSELVEDPQHLGDLIKQQLIRYHPTTDQAKRFSSLQTKLLSQTVLSKKWGVLKFLLELSNPPDSAPGTPEPALPPPLSPTEEQENNSEFAKAFSYQGLHRLPVRETPQTSRHTSFNEQSLDLVGMRPKAELLAMHGQVNGTNYYPPCVSSPTLSIRTLSSSTLSSSTLSSPDNELYVENEANSPAYTEPSEQALLSTMPFTLLGLSSHQLPFKSTPQAKYTLSLPPTLPLPVVSLLHNLAEPSLLYRSLDDYVQSDDSTTSGLVGQSLRSAIGTELRGYVELVGALESQIRRAIASAERGDSFSNSGVTLKRCMIWTREATMGLRLMSQIVEKCTGQKGGQLISTIHAFASDHGDPFVRCFAERVLTVVTRPFYDMLRHWIYEGELMDPFVEFFVTEEAPGDEGTASGVSMKPGATSVWQDKYHFHSLQVPTIISEGFAKKVFLIGKSLNFIRHSCGENDWVDSYSKSTSKELRYGDTAKLEMNIDEAYKTTMKRLIELMGNKFKLFEHLMALKKFLLLGQGDFIALLMESLADNLDRPANTLYRHNLTAQLEHAIRGSNAQFENPDMLARLDARMLELSHGEVGWDVFTLEYKVEAPVDVVVTQYGSKQYLKVFNFLWRIKRVEYALSTCWRKSMTGARGVLRQVDDHVGEDWKRARCVVAEMVHFVNQLQYYILFEVIEASWKDLQAHITKPDVTLDDLISAHTSYLRNITHKGLLGVTATRGSKKRPSSDSDESFLQQLHELLKLMLHYKDAVDGLYGHSVAEFTRRQERDAKITTRTEEGKWGTNEADEGMDMSSSEGYTDQELHNLRGRLKQLHADFSRRVVQLLADLAWQQDADLRLLGVLLSFNEYYPAYHRKRVRDRSEPGRTATMTGNRTVLQGQGEKVVKAEREAITGDRESRETRNKGKGKERDESIGSGGFER</sequence>
<dbReference type="PANTHER" id="PTHR19302">
    <property type="entry name" value="GAMMA TUBULIN COMPLEX PROTEIN"/>
    <property type="match status" value="1"/>
</dbReference>
<dbReference type="EMBL" id="HF935685">
    <property type="protein sequence ID" value="CCX12243.1"/>
    <property type="molecule type" value="Genomic_DNA"/>
</dbReference>
<feature type="region of interest" description="Disordered" evidence="6">
    <location>
        <begin position="112"/>
        <end position="138"/>
    </location>
</feature>
<dbReference type="InterPro" id="IPR007259">
    <property type="entry name" value="GCP"/>
</dbReference>
<evidence type="ECO:0000256" key="5">
    <source>
        <dbReference type="ARBA" id="ARBA00023212"/>
    </source>
</evidence>
<comment type="subcellular location">
    <subcellularLocation>
        <location evidence="1">Cytoplasm</location>
        <location evidence="1">Cytoskeleton</location>
    </subcellularLocation>
</comment>
<dbReference type="GO" id="GO:0005874">
    <property type="term" value="C:microtubule"/>
    <property type="evidence" value="ECO:0007669"/>
    <property type="project" value="UniProtKB-KW"/>
</dbReference>
<dbReference type="eggNOG" id="KOG2000">
    <property type="taxonomic scope" value="Eukaryota"/>
</dbReference>
<dbReference type="Gene3D" id="1.20.120.1900">
    <property type="entry name" value="Gamma-tubulin complex, C-terminal domain"/>
    <property type="match status" value="1"/>
</dbReference>
<dbReference type="GO" id="GO:0044732">
    <property type="term" value="C:mitotic spindle pole body"/>
    <property type="evidence" value="ECO:0007669"/>
    <property type="project" value="TreeGrafter"/>
</dbReference>
<dbReference type="PANTHER" id="PTHR19302:SF14">
    <property type="entry name" value="GAMMA-TUBULIN COMPLEX COMPONENT 3"/>
    <property type="match status" value="1"/>
</dbReference>
<evidence type="ECO:0000256" key="3">
    <source>
        <dbReference type="ARBA" id="ARBA00022490"/>
    </source>
</evidence>
<dbReference type="OrthoDB" id="5860513at2759"/>
<keyword evidence="4" id="KW-0493">Microtubule</keyword>
<keyword evidence="10" id="KW-1185">Reference proteome</keyword>
<dbReference type="STRING" id="1076935.U4LCU7"/>
<comment type="similarity">
    <text evidence="2">Belongs to the TUBGCP family.</text>
</comment>
<dbReference type="InterPro" id="IPR042241">
    <property type="entry name" value="GCP_C_sf"/>
</dbReference>
<dbReference type="GO" id="GO:0051321">
    <property type="term" value="P:meiotic cell cycle"/>
    <property type="evidence" value="ECO:0007669"/>
    <property type="project" value="TreeGrafter"/>
</dbReference>
<evidence type="ECO:0000259" key="7">
    <source>
        <dbReference type="Pfam" id="PF04130"/>
    </source>
</evidence>
<name>U4LCU7_PYROM</name>
<feature type="domain" description="Gamma tubulin complex component protein N-terminal" evidence="8">
    <location>
        <begin position="248"/>
        <end position="554"/>
    </location>
</feature>
<dbReference type="GO" id="GO:0043015">
    <property type="term" value="F:gamma-tubulin binding"/>
    <property type="evidence" value="ECO:0007669"/>
    <property type="project" value="InterPro"/>
</dbReference>
<evidence type="ECO:0000259" key="8">
    <source>
        <dbReference type="Pfam" id="PF17681"/>
    </source>
</evidence>
<dbReference type="GO" id="GO:0000278">
    <property type="term" value="P:mitotic cell cycle"/>
    <property type="evidence" value="ECO:0007669"/>
    <property type="project" value="TreeGrafter"/>
</dbReference>
<feature type="compositionally biased region" description="Polar residues" evidence="6">
    <location>
        <begin position="923"/>
        <end position="933"/>
    </location>
</feature>
<evidence type="ECO:0000256" key="2">
    <source>
        <dbReference type="ARBA" id="ARBA00010337"/>
    </source>
</evidence>
<dbReference type="GO" id="GO:0051011">
    <property type="term" value="F:microtubule minus-end binding"/>
    <property type="evidence" value="ECO:0007669"/>
    <property type="project" value="TreeGrafter"/>
</dbReference>
<feature type="region of interest" description="Disordered" evidence="6">
    <location>
        <begin position="914"/>
        <end position="976"/>
    </location>
</feature>
<dbReference type="GO" id="GO:0031122">
    <property type="term" value="P:cytoplasmic microtubule organization"/>
    <property type="evidence" value="ECO:0007669"/>
    <property type="project" value="TreeGrafter"/>
</dbReference>
<dbReference type="GO" id="GO:0000922">
    <property type="term" value="C:spindle pole"/>
    <property type="evidence" value="ECO:0007669"/>
    <property type="project" value="InterPro"/>
</dbReference>
<dbReference type="InterPro" id="IPR041470">
    <property type="entry name" value="GCP_N"/>
</dbReference>
<dbReference type="OMA" id="HSCGEND"/>
<dbReference type="GO" id="GO:0051225">
    <property type="term" value="P:spindle assembly"/>
    <property type="evidence" value="ECO:0007669"/>
    <property type="project" value="TreeGrafter"/>
</dbReference>
<feature type="compositionally biased region" description="Pro residues" evidence="6">
    <location>
        <begin position="119"/>
        <end position="129"/>
    </location>
</feature>
<dbReference type="Pfam" id="PF17681">
    <property type="entry name" value="GCP_N_terminal"/>
    <property type="match status" value="1"/>
</dbReference>
<keyword evidence="5" id="KW-0206">Cytoskeleton</keyword>
<gene>
    <name evidence="9" type="ORF">PCON_11837</name>
</gene>
<feature type="compositionally biased region" description="Basic and acidic residues" evidence="6">
    <location>
        <begin position="938"/>
        <end position="976"/>
    </location>
</feature>
<accession>U4LCU7</accession>
<dbReference type="AlphaFoldDB" id="U4LCU7"/>
<evidence type="ECO:0000256" key="6">
    <source>
        <dbReference type="SAM" id="MobiDB-lite"/>
    </source>
</evidence>
<proteinExistence type="inferred from homology"/>
<dbReference type="GO" id="GO:0000930">
    <property type="term" value="C:gamma-tubulin complex"/>
    <property type="evidence" value="ECO:0007669"/>
    <property type="project" value="TreeGrafter"/>
</dbReference>
<evidence type="ECO:0000256" key="1">
    <source>
        <dbReference type="ARBA" id="ARBA00004245"/>
    </source>
</evidence>
<organism evidence="9 10">
    <name type="scientific">Pyronema omphalodes (strain CBS 100304)</name>
    <name type="common">Pyronema confluens</name>
    <dbReference type="NCBI Taxonomy" id="1076935"/>
    <lineage>
        <taxon>Eukaryota</taxon>
        <taxon>Fungi</taxon>
        <taxon>Dikarya</taxon>
        <taxon>Ascomycota</taxon>
        <taxon>Pezizomycotina</taxon>
        <taxon>Pezizomycetes</taxon>
        <taxon>Pezizales</taxon>
        <taxon>Pyronemataceae</taxon>
        <taxon>Pyronema</taxon>
    </lineage>
</organism>
<evidence type="ECO:0000313" key="10">
    <source>
        <dbReference type="Proteomes" id="UP000018144"/>
    </source>
</evidence>
<dbReference type="Pfam" id="PF04130">
    <property type="entry name" value="GCP_C_terminal"/>
    <property type="match status" value="1"/>
</dbReference>
<feature type="domain" description="Gamma tubulin complex component C-terminal" evidence="7">
    <location>
        <begin position="557"/>
        <end position="905"/>
    </location>
</feature>
<keyword evidence="3" id="KW-0963">Cytoplasm</keyword>
<evidence type="ECO:0000313" key="9">
    <source>
        <dbReference type="EMBL" id="CCX12243.1"/>
    </source>
</evidence>
<dbReference type="GO" id="GO:0007020">
    <property type="term" value="P:microtubule nucleation"/>
    <property type="evidence" value="ECO:0007669"/>
    <property type="project" value="InterPro"/>
</dbReference>
<dbReference type="Proteomes" id="UP000018144">
    <property type="component" value="Unassembled WGS sequence"/>
</dbReference>